<sequence>MKNLNLMMFMPLYTLSILFPLSSSSWLTLWMSLEMNMFIFILTMTYAPSMFTNETKIKYFLIQSFGSLLFLLSLTMNFSFFEEWSLNMMLAPTLALMLKMGSAPLHIWVPDIASKLPKFSLIMFLTTQKLPVLFLLFSSTFTMIPWIAIFNISLGALSGLSESSLIKLLVYSSVNNIGWMMMSMLDSYSMFLLFFLIYALINLITVNLLSKMKTIWVYQLKSYQFMTKMLFYINMLSLSGLPPLLGFPPKWLILTKMTNYYPTLTMISIIFAIPTMYFYLKMTINMIMNFSSTKKWMNNSSSNNFHFSHLFFINILGLPALFILT</sequence>
<keyword evidence="16 18" id="KW-0472">Membrane</keyword>
<feature type="transmembrane region" description="Helical" evidence="18">
    <location>
        <begin position="188"/>
        <end position="209"/>
    </location>
</feature>
<evidence type="ECO:0000256" key="9">
    <source>
        <dbReference type="ARBA" id="ARBA00022792"/>
    </source>
</evidence>
<keyword evidence="14 18" id="KW-0830">Ubiquinone</keyword>
<dbReference type="GO" id="GO:0006120">
    <property type="term" value="P:mitochondrial electron transport, NADH to ubiquinone"/>
    <property type="evidence" value="ECO:0007669"/>
    <property type="project" value="InterPro"/>
</dbReference>
<comment type="function">
    <text evidence="1">Core subunit of the mitochondrial membrane respiratory chain NADH dehydrogenase (Complex I) that is believed to belong to the minimal assembly required for catalysis. Complex I functions in the transfer of electrons from NADH to the respiratory chain. The immediate electron acceptor for the enzyme is believed to be ubiquinone.</text>
</comment>
<dbReference type="InterPro" id="IPR003917">
    <property type="entry name" value="NADH_UbQ_OxRdtase_chain2"/>
</dbReference>
<evidence type="ECO:0000256" key="1">
    <source>
        <dbReference type="ARBA" id="ARBA00003257"/>
    </source>
</evidence>
<name>A0A343KN38_9HEMI</name>
<feature type="transmembrane region" description="Helical" evidence="18">
    <location>
        <begin position="59"/>
        <end position="80"/>
    </location>
</feature>
<evidence type="ECO:0000256" key="14">
    <source>
        <dbReference type="ARBA" id="ARBA00023075"/>
    </source>
</evidence>
<dbReference type="PRINTS" id="PR01436">
    <property type="entry name" value="NADHDHGNASE2"/>
</dbReference>
<evidence type="ECO:0000256" key="8">
    <source>
        <dbReference type="ARBA" id="ARBA00022692"/>
    </source>
</evidence>
<comment type="function">
    <text evidence="18">Core subunit of the mitochondrial membrane respiratory chain NADH dehydrogenase (Complex I) which catalyzes electron transfer from NADH through the respiratory chain, using ubiquinone as an electron acceptor. Essential for the catalytic activity and assembly of complex I.</text>
</comment>
<evidence type="ECO:0000256" key="12">
    <source>
        <dbReference type="ARBA" id="ARBA00022989"/>
    </source>
</evidence>
<dbReference type="GO" id="GO:0008137">
    <property type="term" value="F:NADH dehydrogenase (ubiquinone) activity"/>
    <property type="evidence" value="ECO:0007669"/>
    <property type="project" value="UniProtKB-EC"/>
</dbReference>
<dbReference type="PANTHER" id="PTHR46552:SF1">
    <property type="entry name" value="NADH-UBIQUINONE OXIDOREDUCTASE CHAIN 2"/>
    <property type="match status" value="1"/>
</dbReference>
<keyword evidence="7 18" id="KW-0679">Respiratory chain</keyword>
<dbReference type="InterPro" id="IPR050175">
    <property type="entry name" value="Complex_I_Subunit_2"/>
</dbReference>
<comment type="catalytic activity">
    <reaction evidence="17 18">
        <text>a ubiquinone + NADH + 5 H(+)(in) = a ubiquinol + NAD(+) + 4 H(+)(out)</text>
        <dbReference type="Rhea" id="RHEA:29091"/>
        <dbReference type="Rhea" id="RHEA-COMP:9565"/>
        <dbReference type="Rhea" id="RHEA-COMP:9566"/>
        <dbReference type="ChEBI" id="CHEBI:15378"/>
        <dbReference type="ChEBI" id="CHEBI:16389"/>
        <dbReference type="ChEBI" id="CHEBI:17976"/>
        <dbReference type="ChEBI" id="CHEBI:57540"/>
        <dbReference type="ChEBI" id="CHEBI:57945"/>
        <dbReference type="EC" id="7.1.1.2"/>
    </reaction>
</comment>
<keyword evidence="13 18" id="KW-0520">NAD</keyword>
<evidence type="ECO:0000256" key="4">
    <source>
        <dbReference type="ARBA" id="ARBA00012944"/>
    </source>
</evidence>
<keyword evidence="9 18" id="KW-0999">Mitochondrion inner membrane</keyword>
<evidence type="ECO:0000256" key="17">
    <source>
        <dbReference type="ARBA" id="ARBA00049551"/>
    </source>
</evidence>
<keyword evidence="10 18" id="KW-1278">Translocase</keyword>
<gene>
    <name evidence="20" type="primary">nad2</name>
</gene>
<feature type="domain" description="NADH:quinone oxidoreductase/Mrp antiporter transmembrane" evidence="19">
    <location>
        <begin position="23"/>
        <end position="268"/>
    </location>
</feature>
<evidence type="ECO:0000256" key="11">
    <source>
        <dbReference type="ARBA" id="ARBA00022982"/>
    </source>
</evidence>
<evidence type="ECO:0000256" key="3">
    <source>
        <dbReference type="ARBA" id="ARBA00007012"/>
    </source>
</evidence>
<evidence type="ECO:0000256" key="10">
    <source>
        <dbReference type="ARBA" id="ARBA00022967"/>
    </source>
</evidence>
<feature type="transmembrane region" description="Helical" evidence="18">
    <location>
        <begin position="130"/>
        <end position="154"/>
    </location>
</feature>
<keyword evidence="8 18" id="KW-0812">Transmembrane</keyword>
<protein>
    <recommendedName>
        <fullName evidence="5 18">NADH-ubiquinone oxidoreductase chain 2</fullName>
        <ecNumber evidence="4 18">7.1.1.2</ecNumber>
    </recommendedName>
</protein>
<feature type="transmembrane region" description="Helical" evidence="18">
    <location>
        <begin position="229"/>
        <end position="248"/>
    </location>
</feature>
<dbReference type="EC" id="7.1.1.2" evidence="4 18"/>
<keyword evidence="15 18" id="KW-0496">Mitochondrion</keyword>
<comment type="subcellular location">
    <subcellularLocation>
        <location evidence="2 18">Mitochondrion inner membrane</location>
        <topology evidence="2 18">Multi-pass membrane protein</topology>
    </subcellularLocation>
</comment>
<dbReference type="InterPro" id="IPR001750">
    <property type="entry name" value="ND/Mrp_TM"/>
</dbReference>
<organism evidence="20">
    <name type="scientific">Rhinocola aceris</name>
    <dbReference type="NCBI Taxonomy" id="1889912"/>
    <lineage>
        <taxon>Eukaryota</taxon>
        <taxon>Metazoa</taxon>
        <taxon>Ecdysozoa</taxon>
        <taxon>Arthropoda</taxon>
        <taxon>Hexapoda</taxon>
        <taxon>Insecta</taxon>
        <taxon>Pterygota</taxon>
        <taxon>Neoptera</taxon>
        <taxon>Paraneoptera</taxon>
        <taxon>Hemiptera</taxon>
        <taxon>Sternorrhyncha</taxon>
        <taxon>Psylloidea</taxon>
        <taxon>Aphalaridae</taxon>
        <taxon>Rhinocola</taxon>
    </lineage>
</organism>
<proteinExistence type="inferred from homology"/>
<accession>A0A343KN38</accession>
<dbReference type="AlphaFoldDB" id="A0A343KN38"/>
<evidence type="ECO:0000256" key="18">
    <source>
        <dbReference type="RuleBase" id="RU003403"/>
    </source>
</evidence>
<reference evidence="20" key="1">
    <citation type="submission" date="2017-05" db="EMBL/GenBank/DDBJ databases">
        <authorList>
            <person name="Song R."/>
            <person name="Chenine A.L."/>
            <person name="Ruprecht R.M."/>
        </authorList>
    </citation>
    <scope>NUCLEOTIDE SEQUENCE</scope>
</reference>
<dbReference type="PANTHER" id="PTHR46552">
    <property type="entry name" value="NADH-UBIQUINONE OXIDOREDUCTASE CHAIN 2"/>
    <property type="match status" value="1"/>
</dbReference>
<dbReference type="Pfam" id="PF00361">
    <property type="entry name" value="Proton_antipo_M"/>
    <property type="match status" value="1"/>
</dbReference>
<dbReference type="EMBL" id="MF176157">
    <property type="protein sequence ID" value="ATI24701.1"/>
    <property type="molecule type" value="Genomic_DNA"/>
</dbReference>
<evidence type="ECO:0000256" key="16">
    <source>
        <dbReference type="ARBA" id="ARBA00023136"/>
    </source>
</evidence>
<evidence type="ECO:0000256" key="6">
    <source>
        <dbReference type="ARBA" id="ARBA00022448"/>
    </source>
</evidence>
<comment type="similarity">
    <text evidence="3 18">Belongs to the complex I subunit 2 family.</text>
</comment>
<dbReference type="GO" id="GO:0005743">
    <property type="term" value="C:mitochondrial inner membrane"/>
    <property type="evidence" value="ECO:0007669"/>
    <property type="project" value="UniProtKB-SubCell"/>
</dbReference>
<evidence type="ECO:0000256" key="5">
    <source>
        <dbReference type="ARBA" id="ARBA00021008"/>
    </source>
</evidence>
<keyword evidence="12 18" id="KW-1133">Transmembrane helix</keyword>
<feature type="transmembrane region" description="Helical" evidence="18">
    <location>
        <begin position="260"/>
        <end position="280"/>
    </location>
</feature>
<feature type="transmembrane region" description="Helical" evidence="18">
    <location>
        <begin position="304"/>
        <end position="324"/>
    </location>
</feature>
<geneLocation type="mitochondrion" evidence="20"/>
<evidence type="ECO:0000313" key="20">
    <source>
        <dbReference type="EMBL" id="ATI24701.1"/>
    </source>
</evidence>
<keyword evidence="11 18" id="KW-0249">Electron transport</keyword>
<keyword evidence="6" id="KW-0813">Transport</keyword>
<evidence type="ECO:0000256" key="15">
    <source>
        <dbReference type="ARBA" id="ARBA00023128"/>
    </source>
</evidence>
<evidence type="ECO:0000259" key="19">
    <source>
        <dbReference type="Pfam" id="PF00361"/>
    </source>
</evidence>
<evidence type="ECO:0000256" key="7">
    <source>
        <dbReference type="ARBA" id="ARBA00022660"/>
    </source>
</evidence>
<evidence type="ECO:0000256" key="13">
    <source>
        <dbReference type="ARBA" id="ARBA00023027"/>
    </source>
</evidence>
<evidence type="ECO:0000256" key="2">
    <source>
        <dbReference type="ARBA" id="ARBA00004448"/>
    </source>
</evidence>